<feature type="signal peptide" evidence="5">
    <location>
        <begin position="1"/>
        <end position="22"/>
    </location>
</feature>
<dbReference type="Gene3D" id="2.10.25.10">
    <property type="entry name" value="Laminin"/>
    <property type="match status" value="1"/>
</dbReference>
<dbReference type="InterPro" id="IPR001507">
    <property type="entry name" value="ZP_dom"/>
</dbReference>
<evidence type="ECO:0000256" key="2">
    <source>
        <dbReference type="ARBA" id="ARBA00023157"/>
    </source>
</evidence>
<dbReference type="Gene3D" id="2.60.40.4100">
    <property type="entry name" value="Zona pellucida, ZP-C domain"/>
    <property type="match status" value="1"/>
</dbReference>
<reference evidence="8 10" key="1">
    <citation type="submission" date="2024-02" db="EMBL/GenBank/DDBJ databases">
        <authorList>
            <person name="Daric V."/>
            <person name="Darras S."/>
        </authorList>
    </citation>
    <scope>NUCLEOTIDE SEQUENCE [LARGE SCALE GENOMIC DNA]</scope>
</reference>
<evidence type="ECO:0000313" key="8">
    <source>
        <dbReference type="EMBL" id="CAK8674827.1"/>
    </source>
</evidence>
<feature type="disulfide bond" evidence="3">
    <location>
        <begin position="52"/>
        <end position="61"/>
    </location>
</feature>
<accession>A0ABP0F9F7</accession>
<keyword evidence="10" id="KW-1185">Reference proteome</keyword>
<dbReference type="SMART" id="SM00241">
    <property type="entry name" value="ZP"/>
    <property type="match status" value="1"/>
</dbReference>
<evidence type="ECO:0000256" key="1">
    <source>
        <dbReference type="ARBA" id="ARBA00022729"/>
    </source>
</evidence>
<dbReference type="InterPro" id="IPR055356">
    <property type="entry name" value="ZP-N"/>
</dbReference>
<dbReference type="PROSITE" id="PS51034">
    <property type="entry name" value="ZP_2"/>
    <property type="match status" value="1"/>
</dbReference>
<dbReference type="Pfam" id="PF00100">
    <property type="entry name" value="Zona_pellucida"/>
    <property type="match status" value="1"/>
</dbReference>
<comment type="caution">
    <text evidence="3">Lacks conserved residue(s) required for the propagation of feature annotation.</text>
</comment>
<evidence type="ECO:0000256" key="5">
    <source>
        <dbReference type="SAM" id="SignalP"/>
    </source>
</evidence>
<gene>
    <name evidence="8" type="ORF">CVLEPA_LOCUS4487</name>
    <name evidence="9" type="ORF">CVLEPA_LOCUS4605</name>
</gene>
<proteinExistence type="predicted"/>
<evidence type="ECO:0000313" key="10">
    <source>
        <dbReference type="Proteomes" id="UP001642483"/>
    </source>
</evidence>
<feature type="transmembrane region" description="Helical" evidence="4">
    <location>
        <begin position="391"/>
        <end position="413"/>
    </location>
</feature>
<sequence>MIYHHYVWITLFLMTTVQQIQGQDDACIGVTCNNKGTCVPNTAYSRGYWCECDDGWAGQDCLHPEPTVQCGEDRIDVVIDKGLVQELEIDDDVRFVYFGRSSASSQCQATEENNLYKLSIQSPFTSCGTQAIQRNPGDDYTFSNTVVWNREVHNTDNLIDRELVLLDFKCIYEDTYTVGPVGPMDPEISVLKVVTENGKFEVRMRLFDDNSFTREHEYSESPTVAIGTYVYVQVELDFAEDSDLVVTMDRCYASQSRDPGDPISTKHMLVVDRCANPNDSTVQVRYNGESTESQFKFQMFKWRWSADDIYLHCEVDICNSANETCTGEGIDCKGLGGFRKKRAAEMEGEYIPSLTPHTGHIISKGPIHVQFGDNLSKNLQSTDQQDVDTPIVALGVILGLILVALGIIAGVHFRKKQQLKSELLREEAETASNKRLTSLHFTTESF</sequence>
<dbReference type="PANTHER" id="PTHR14002">
    <property type="entry name" value="ENDOGLIN/TGF-BETA RECEPTOR TYPE III"/>
    <property type="match status" value="1"/>
</dbReference>
<evidence type="ECO:0000313" key="9">
    <source>
        <dbReference type="EMBL" id="CAK8674960.1"/>
    </source>
</evidence>
<dbReference type="EMBL" id="CAWYQH010000013">
    <property type="protein sequence ID" value="CAK8674827.1"/>
    <property type="molecule type" value="Genomic_DNA"/>
</dbReference>
<keyword evidence="4" id="KW-1133">Transmembrane helix</keyword>
<dbReference type="Pfam" id="PF23344">
    <property type="entry name" value="ZP-N"/>
    <property type="match status" value="1"/>
</dbReference>
<name>A0ABP0F9F7_CLALP</name>
<dbReference type="InterPro" id="IPR000742">
    <property type="entry name" value="EGF"/>
</dbReference>
<keyword evidence="4" id="KW-0472">Membrane</keyword>
<evidence type="ECO:0000259" key="7">
    <source>
        <dbReference type="PROSITE" id="PS51034"/>
    </source>
</evidence>
<dbReference type="InterPro" id="IPR042235">
    <property type="entry name" value="ZP-C_dom"/>
</dbReference>
<dbReference type="PROSITE" id="PS50026">
    <property type="entry name" value="EGF_3"/>
    <property type="match status" value="1"/>
</dbReference>
<dbReference type="PROSITE" id="PS00022">
    <property type="entry name" value="EGF_1"/>
    <property type="match status" value="1"/>
</dbReference>
<evidence type="ECO:0000259" key="6">
    <source>
        <dbReference type="PROSITE" id="PS50026"/>
    </source>
</evidence>
<comment type="caution">
    <text evidence="8">The sequence shown here is derived from an EMBL/GenBank/DDBJ whole genome shotgun (WGS) entry which is preliminary data.</text>
</comment>
<dbReference type="SUPFAM" id="SSF57196">
    <property type="entry name" value="EGF/Laminin"/>
    <property type="match status" value="1"/>
</dbReference>
<dbReference type="PANTHER" id="PTHR14002:SF54">
    <property type="entry name" value="ZONA PELLUCIDA SPERM-BINDING PROTEIN 2"/>
    <property type="match status" value="1"/>
</dbReference>
<protein>
    <submittedName>
        <fullName evidence="8">Uncharacterized protein</fullName>
    </submittedName>
</protein>
<keyword evidence="1 5" id="KW-0732">Signal</keyword>
<dbReference type="EMBL" id="CAWYQH010000013">
    <property type="protein sequence ID" value="CAK8674960.1"/>
    <property type="molecule type" value="Genomic_DNA"/>
</dbReference>
<organism evidence="8 10">
    <name type="scientific">Clavelina lepadiformis</name>
    <name type="common">Light-bulb sea squirt</name>
    <name type="synonym">Ascidia lepadiformis</name>
    <dbReference type="NCBI Taxonomy" id="159417"/>
    <lineage>
        <taxon>Eukaryota</taxon>
        <taxon>Metazoa</taxon>
        <taxon>Chordata</taxon>
        <taxon>Tunicata</taxon>
        <taxon>Ascidiacea</taxon>
        <taxon>Aplousobranchia</taxon>
        <taxon>Clavelinidae</taxon>
        <taxon>Clavelina</taxon>
    </lineage>
</organism>
<dbReference type="Gene3D" id="2.60.40.3210">
    <property type="entry name" value="Zona pellucida, ZP-N domain"/>
    <property type="match status" value="1"/>
</dbReference>
<evidence type="ECO:0000256" key="3">
    <source>
        <dbReference type="PROSITE-ProRule" id="PRU00076"/>
    </source>
</evidence>
<dbReference type="InterPro" id="IPR055355">
    <property type="entry name" value="ZP-C"/>
</dbReference>
<keyword evidence="2 3" id="KW-1015">Disulfide bond</keyword>
<evidence type="ECO:0000256" key="4">
    <source>
        <dbReference type="SAM" id="Phobius"/>
    </source>
</evidence>
<keyword evidence="4" id="KW-0812">Transmembrane</keyword>
<feature type="domain" description="ZP" evidence="7">
    <location>
        <begin position="69"/>
        <end position="339"/>
    </location>
</feature>
<feature type="chain" id="PRO_5045029039" evidence="5">
    <location>
        <begin position="23"/>
        <end position="446"/>
    </location>
</feature>
<dbReference type="PROSITE" id="PS01186">
    <property type="entry name" value="EGF_2"/>
    <property type="match status" value="1"/>
</dbReference>
<feature type="domain" description="EGF-like" evidence="6">
    <location>
        <begin position="23"/>
        <end position="62"/>
    </location>
</feature>
<keyword evidence="3" id="KW-0245">EGF-like domain</keyword>
<dbReference type="Proteomes" id="UP001642483">
    <property type="component" value="Unassembled WGS sequence"/>
</dbReference>